<feature type="compositionally biased region" description="Polar residues" evidence="1">
    <location>
        <begin position="85"/>
        <end position="98"/>
    </location>
</feature>
<organism evidence="4 5">
    <name type="scientific">Zunongwangia mangrovi</name>
    <dbReference type="NCBI Taxonomy" id="1334022"/>
    <lineage>
        <taxon>Bacteria</taxon>
        <taxon>Pseudomonadati</taxon>
        <taxon>Bacteroidota</taxon>
        <taxon>Flavobacteriia</taxon>
        <taxon>Flavobacteriales</taxon>
        <taxon>Flavobacteriaceae</taxon>
        <taxon>Zunongwangia</taxon>
    </lineage>
</organism>
<evidence type="ECO:0000313" key="5">
    <source>
        <dbReference type="Proteomes" id="UP000199438"/>
    </source>
</evidence>
<feature type="transmembrane region" description="Helical" evidence="2">
    <location>
        <begin position="7"/>
        <end position="29"/>
    </location>
</feature>
<keyword evidence="2" id="KW-0812">Transmembrane</keyword>
<dbReference type="Pfam" id="PF12508">
    <property type="entry name" value="Transposon_TraM"/>
    <property type="match status" value="1"/>
</dbReference>
<feature type="compositionally biased region" description="Polar residues" evidence="1">
    <location>
        <begin position="119"/>
        <end position="131"/>
    </location>
</feature>
<dbReference type="STRING" id="1334022.SAMN04487907_11021"/>
<accession>A0A1I1MLZ7</accession>
<keyword evidence="5" id="KW-1185">Reference proteome</keyword>
<evidence type="ECO:0000313" key="4">
    <source>
        <dbReference type="EMBL" id="SFC86145.1"/>
    </source>
</evidence>
<keyword evidence="2" id="KW-1133">Transmembrane helix</keyword>
<evidence type="ECO:0000259" key="3">
    <source>
        <dbReference type="Pfam" id="PF12508"/>
    </source>
</evidence>
<sequence length="307" mass="34810">MKIPKNSIVFITLTVIVIAFIVGAIFWYLDDGQENENLQRTGIPELSEEPITYTSKLEALNNLEETKERTAPSIYQEYDKDRLNSRSPSSGINPSIPMQDSLLPNPPPHAQSSKKTEVENSSANHLNPSLTRSSDSFEYHFNMKERALDHQLFFTAHSEKQLLHNTFTDSVIPAVVDGHQVVRSGYRLQLRLSKDCSINGHRYPKNTKLFGFVRFQPNRVLIDISRINHEPIALMAYDQSDGNAGIYIQNSFQAEASQEVFGDVVDDIQITGVPQVSGLQRIFRKNHRNIKVTISNNYKLLLKPSNI</sequence>
<dbReference type="OrthoDB" id="1409065at2"/>
<name>A0A1I1MLZ7_9FLAO</name>
<evidence type="ECO:0000256" key="1">
    <source>
        <dbReference type="SAM" id="MobiDB-lite"/>
    </source>
</evidence>
<reference evidence="5" key="1">
    <citation type="submission" date="2016-10" db="EMBL/GenBank/DDBJ databases">
        <authorList>
            <person name="Varghese N."/>
            <person name="Submissions S."/>
        </authorList>
    </citation>
    <scope>NUCLEOTIDE SEQUENCE [LARGE SCALE GENOMIC DNA]</scope>
    <source>
        <strain evidence="5">DSM 24499</strain>
    </source>
</reference>
<dbReference type="AlphaFoldDB" id="A0A1I1MLZ7"/>
<feature type="region of interest" description="Disordered" evidence="1">
    <location>
        <begin position="64"/>
        <end position="131"/>
    </location>
</feature>
<dbReference type="EMBL" id="FOKV01000010">
    <property type="protein sequence ID" value="SFC86145.1"/>
    <property type="molecule type" value="Genomic_DNA"/>
</dbReference>
<proteinExistence type="predicted"/>
<protein>
    <recommendedName>
        <fullName evidence="3">Conjugative transposon TraM C-terminal domain-containing protein</fullName>
    </recommendedName>
</protein>
<dbReference type="RefSeq" id="WP_092544672.1">
    <property type="nucleotide sequence ID" value="NZ_FOKV01000010.1"/>
</dbReference>
<evidence type="ECO:0000256" key="2">
    <source>
        <dbReference type="SAM" id="Phobius"/>
    </source>
</evidence>
<dbReference type="InterPro" id="IPR055407">
    <property type="entry name" value="TraM_C"/>
</dbReference>
<dbReference type="Proteomes" id="UP000199438">
    <property type="component" value="Unassembled WGS sequence"/>
</dbReference>
<keyword evidence="2" id="KW-0472">Membrane</keyword>
<feature type="domain" description="Conjugative transposon TraM C-terminal" evidence="3">
    <location>
        <begin position="172"/>
        <end position="303"/>
    </location>
</feature>
<gene>
    <name evidence="4" type="ORF">SAMN04487907_11021</name>
</gene>